<dbReference type="AlphaFoldDB" id="A0AAD7PFY1"/>
<comment type="caution">
    <text evidence="1">The sequence shown here is derived from an EMBL/GenBank/DDBJ whole genome shotgun (WGS) entry which is preliminary data.</text>
</comment>
<reference evidence="1" key="1">
    <citation type="journal article" date="2023" name="Science">
        <title>Elucidation of the pathway for biosynthesis of saponin adjuvants from the soapbark tree.</title>
        <authorList>
            <person name="Reed J."/>
            <person name="Orme A."/>
            <person name="El-Demerdash A."/>
            <person name="Owen C."/>
            <person name="Martin L.B.B."/>
            <person name="Misra R.C."/>
            <person name="Kikuchi S."/>
            <person name="Rejzek M."/>
            <person name="Martin A.C."/>
            <person name="Harkess A."/>
            <person name="Leebens-Mack J."/>
            <person name="Louveau T."/>
            <person name="Stephenson M.J."/>
            <person name="Osbourn A."/>
        </authorList>
    </citation>
    <scope>NUCLEOTIDE SEQUENCE</scope>
    <source>
        <strain evidence="1">S10</strain>
    </source>
</reference>
<protein>
    <submittedName>
        <fullName evidence="1">Protein NUCLEAR FUSION DEFECTIVE 6 chloroplastic/mitochondrial-like</fullName>
    </submittedName>
</protein>
<evidence type="ECO:0000313" key="1">
    <source>
        <dbReference type="EMBL" id="KAJ7953622.1"/>
    </source>
</evidence>
<keyword evidence="2" id="KW-1185">Reference proteome</keyword>
<dbReference type="EMBL" id="JARAOO010000010">
    <property type="protein sequence ID" value="KAJ7953622.1"/>
    <property type="molecule type" value="Genomic_DNA"/>
</dbReference>
<evidence type="ECO:0000313" key="2">
    <source>
        <dbReference type="Proteomes" id="UP001163823"/>
    </source>
</evidence>
<sequence>MAANCARRTLQFASASTRTQVSRSLSPAFSPNATKLSGIPSAKPASATRFSAQKRSFLFSRLPVELAGAQMSLIPLHSATATSLFTSLLSLHNNWGCLSEASKLWYVDVVSERMVLAPIS</sequence>
<accession>A0AAD7PFY1</accession>
<dbReference type="Proteomes" id="UP001163823">
    <property type="component" value="Chromosome 10"/>
</dbReference>
<dbReference type="KEGG" id="qsa:O6P43_025302"/>
<gene>
    <name evidence="1" type="ORF">O6P43_025302</name>
</gene>
<name>A0AAD7PFY1_QUISA</name>
<proteinExistence type="predicted"/>
<organism evidence="1 2">
    <name type="scientific">Quillaja saponaria</name>
    <name type="common">Soap bark tree</name>
    <dbReference type="NCBI Taxonomy" id="32244"/>
    <lineage>
        <taxon>Eukaryota</taxon>
        <taxon>Viridiplantae</taxon>
        <taxon>Streptophyta</taxon>
        <taxon>Embryophyta</taxon>
        <taxon>Tracheophyta</taxon>
        <taxon>Spermatophyta</taxon>
        <taxon>Magnoliopsida</taxon>
        <taxon>eudicotyledons</taxon>
        <taxon>Gunneridae</taxon>
        <taxon>Pentapetalae</taxon>
        <taxon>rosids</taxon>
        <taxon>fabids</taxon>
        <taxon>Fabales</taxon>
        <taxon>Quillajaceae</taxon>
        <taxon>Quillaja</taxon>
    </lineage>
</organism>